<dbReference type="Proteomes" id="UP001183388">
    <property type="component" value="Unassembled WGS sequence"/>
</dbReference>
<sequence length="192" mass="21387">MIEIPSDLHRDLVPLAFLLGTWQGAGVAALDTFGEPGQQACNFGQQATFSHDGRDFLEYSSHTWRLDADGRRQEPLESEHGYWRVGADRQVEAVLVRDQGVVEVWYGRLAEGKPQIDLATDAVARTSASPPYSGGKRLYGYVNGDLMWVGEKATPDIPLQPWMSAQLKKAVDPREWVADLKDLPDDGIAFFR</sequence>
<dbReference type="HAMAP" id="MF_01297">
    <property type="entry name" value="nitrobindin"/>
    <property type="match status" value="1"/>
</dbReference>
<evidence type="ECO:0000256" key="1">
    <source>
        <dbReference type="HAMAP-Rule" id="MF_01297"/>
    </source>
</evidence>
<dbReference type="Gene3D" id="2.40.128.20">
    <property type="match status" value="1"/>
</dbReference>
<dbReference type="InterPro" id="IPR022939">
    <property type="entry name" value="Nb(III)_bact/plant"/>
</dbReference>
<keyword evidence="4" id="KW-1185">Reference proteome</keyword>
<dbReference type="PANTHER" id="PTHR15854:SF4">
    <property type="entry name" value="PEROXYNITRITE ISOMERASE THAP4"/>
    <property type="match status" value="1"/>
</dbReference>
<accession>A0ABU2L1W5</accession>
<feature type="binding site" evidence="1">
    <location>
        <position position="32"/>
    </location>
    <ligand>
        <name>heme b</name>
        <dbReference type="ChEBI" id="CHEBI:60344"/>
    </ligand>
</feature>
<dbReference type="Pfam" id="PF08768">
    <property type="entry name" value="THAP4_heme-bd"/>
    <property type="match status" value="1"/>
</dbReference>
<dbReference type="SUPFAM" id="SSF50814">
    <property type="entry name" value="Lipocalins"/>
    <property type="match status" value="1"/>
</dbReference>
<dbReference type="PANTHER" id="PTHR15854">
    <property type="entry name" value="THAP4 PROTEIN"/>
    <property type="match status" value="1"/>
</dbReference>
<comment type="caution">
    <text evidence="1">Lacks conserved residue(s) required for the propagation of feature annotation.</text>
</comment>
<dbReference type="InterPro" id="IPR012674">
    <property type="entry name" value="Calycin"/>
</dbReference>
<evidence type="ECO:0000313" key="3">
    <source>
        <dbReference type="EMBL" id="MDT0305544.1"/>
    </source>
</evidence>
<dbReference type="InterPro" id="IPR045165">
    <property type="entry name" value="Nitrobindin"/>
</dbReference>
<feature type="short sequence motif" description="GXWXGXG" evidence="1">
    <location>
        <begin position="20"/>
        <end position="26"/>
    </location>
</feature>
<dbReference type="CDD" id="cd07828">
    <property type="entry name" value="lipocalin_heme-bd-THAP4-like"/>
    <property type="match status" value="1"/>
</dbReference>
<comment type="similarity">
    <text evidence="1">Belongs to the nitrobindin family.</text>
</comment>
<evidence type="ECO:0000313" key="4">
    <source>
        <dbReference type="Proteomes" id="UP001183388"/>
    </source>
</evidence>
<organism evidence="3 4">
    <name type="scientific">Streptomyces boetiae</name>
    <dbReference type="NCBI Taxonomy" id="3075541"/>
    <lineage>
        <taxon>Bacteria</taxon>
        <taxon>Bacillati</taxon>
        <taxon>Actinomycetota</taxon>
        <taxon>Actinomycetes</taxon>
        <taxon>Kitasatosporales</taxon>
        <taxon>Streptomycetaceae</taxon>
        <taxon>Streptomyces</taxon>
    </lineage>
</organism>
<reference evidence="4" key="1">
    <citation type="submission" date="2023-07" db="EMBL/GenBank/DDBJ databases">
        <title>30 novel species of actinomycetes from the DSMZ collection.</title>
        <authorList>
            <person name="Nouioui I."/>
        </authorList>
    </citation>
    <scope>NUCLEOTIDE SEQUENCE [LARGE SCALE GENOMIC DNA]</scope>
    <source>
        <strain evidence="4">DSM 44917</strain>
    </source>
</reference>
<evidence type="ECO:0000259" key="2">
    <source>
        <dbReference type="Pfam" id="PF08768"/>
    </source>
</evidence>
<comment type="caution">
    <text evidence="3">The sequence shown here is derived from an EMBL/GenBank/DDBJ whole genome shotgun (WGS) entry which is preliminary data.</text>
</comment>
<feature type="domain" description="THAP4-like heme-binding" evidence="2">
    <location>
        <begin position="11"/>
        <end position="169"/>
    </location>
</feature>
<dbReference type="RefSeq" id="WP_311628451.1">
    <property type="nucleotide sequence ID" value="NZ_JAVREN010000001.1"/>
</dbReference>
<comment type="caution">
    <text evidence="1">Lacks the conserved His residue that binds heme iron in the nitrobindin family.</text>
</comment>
<gene>
    <name evidence="3" type="ORF">RM780_01000</name>
</gene>
<name>A0ABU2L1W5_9ACTN</name>
<dbReference type="EMBL" id="JAVREN010000001">
    <property type="protein sequence ID" value="MDT0305544.1"/>
    <property type="molecule type" value="Genomic_DNA"/>
</dbReference>
<dbReference type="InterPro" id="IPR014878">
    <property type="entry name" value="THAP4-like_heme-bd"/>
</dbReference>
<protein>
    <recommendedName>
        <fullName evidence="1">Ferric nitrobindin-like protein</fullName>
    </recommendedName>
</protein>
<proteinExistence type="inferred from homology"/>